<evidence type="ECO:0000313" key="3">
    <source>
        <dbReference type="Proteomes" id="UP000198862"/>
    </source>
</evidence>
<feature type="compositionally biased region" description="Basic and acidic residues" evidence="1">
    <location>
        <begin position="129"/>
        <end position="150"/>
    </location>
</feature>
<reference evidence="2 3" key="1">
    <citation type="submission" date="2016-10" db="EMBL/GenBank/DDBJ databases">
        <authorList>
            <person name="de Groot N.N."/>
        </authorList>
    </citation>
    <scope>NUCLEOTIDE SEQUENCE [LARGE SCALE GENOMIC DNA]</scope>
    <source>
        <strain evidence="2 3">DSM 6059</strain>
    </source>
</reference>
<proteinExistence type="predicted"/>
<dbReference type="InterPro" id="IPR014161">
    <property type="entry name" value="Tol-Pal_TolA"/>
</dbReference>
<sequence length="305" mass="34735">MTLNEIFPSLLKSSALHIVLAIGLVISVSFEDDTPDVLQVTLNQEKAIEAISVDQKAVEQRIKELKNNDVSKKRKEEQRIKNLEKRANEARKKRQAEARRIKKLEQQRQAKEREKKKAEAATKKAKAKQKIEQNKAAKAKANKEKAEKAAKAAAKKRKKEEKALADAQKARKQKEVEEKRKAEAARQKALEEQLLQEQLAQEQAVRAKAKQQQVLTEVEKYKAMIMARIAQNFLKDEKMKGKQCRLNIRLAFNGLVTKAISLGGDKLVCEAALRSIRMADTLPVSKDRAVFEQLKNINFTFKPDF</sequence>
<dbReference type="NCBIfam" id="TIGR02794">
    <property type="entry name" value="tolA_full"/>
    <property type="match status" value="1"/>
</dbReference>
<dbReference type="Pfam" id="PF06519">
    <property type="entry name" value="TolA"/>
    <property type="match status" value="1"/>
</dbReference>
<dbReference type="GO" id="GO:0019534">
    <property type="term" value="F:toxin transmembrane transporter activity"/>
    <property type="evidence" value="ECO:0007669"/>
    <property type="project" value="InterPro"/>
</dbReference>
<dbReference type="GO" id="GO:0016020">
    <property type="term" value="C:membrane"/>
    <property type="evidence" value="ECO:0007669"/>
    <property type="project" value="InterPro"/>
</dbReference>
<organism evidence="2 3">
    <name type="scientific">Pseudoalteromonas denitrificans DSM 6059</name>
    <dbReference type="NCBI Taxonomy" id="1123010"/>
    <lineage>
        <taxon>Bacteria</taxon>
        <taxon>Pseudomonadati</taxon>
        <taxon>Pseudomonadota</taxon>
        <taxon>Gammaproteobacteria</taxon>
        <taxon>Alteromonadales</taxon>
        <taxon>Pseudoalteromonadaceae</taxon>
        <taxon>Pseudoalteromonas</taxon>
    </lineage>
</organism>
<feature type="compositionally biased region" description="Basic and acidic residues" evidence="1">
    <location>
        <begin position="70"/>
        <end position="122"/>
    </location>
</feature>
<accession>A0A1I1UV42</accession>
<gene>
    <name evidence="2" type="ORF">SAMN02745724_05318</name>
</gene>
<evidence type="ECO:0000313" key="2">
    <source>
        <dbReference type="EMBL" id="SFD73538.1"/>
    </source>
</evidence>
<keyword evidence="3" id="KW-1185">Reference proteome</keyword>
<dbReference type="STRING" id="1123010.SAMN02745724_05318"/>
<dbReference type="Gene3D" id="3.30.1150.10">
    <property type="match status" value="1"/>
</dbReference>
<keyword evidence="2" id="KW-0132">Cell division</keyword>
<dbReference type="EMBL" id="FOLO01000096">
    <property type="protein sequence ID" value="SFD73538.1"/>
    <property type="molecule type" value="Genomic_DNA"/>
</dbReference>
<evidence type="ECO:0000256" key="1">
    <source>
        <dbReference type="SAM" id="MobiDB-lite"/>
    </source>
</evidence>
<dbReference type="GO" id="GO:0043213">
    <property type="term" value="P:bacteriocin transport"/>
    <property type="evidence" value="ECO:0007669"/>
    <property type="project" value="InterPro"/>
</dbReference>
<dbReference type="AlphaFoldDB" id="A0A1I1UV42"/>
<dbReference type="SUPFAM" id="SSF74653">
    <property type="entry name" value="TolA/TonB C-terminal domain"/>
    <property type="match status" value="1"/>
</dbReference>
<name>A0A1I1UV42_9GAMM</name>
<dbReference type="Proteomes" id="UP000198862">
    <property type="component" value="Unassembled WGS sequence"/>
</dbReference>
<keyword evidence="2" id="KW-0131">Cell cycle</keyword>
<dbReference type="GO" id="GO:0051301">
    <property type="term" value="P:cell division"/>
    <property type="evidence" value="ECO:0007669"/>
    <property type="project" value="UniProtKB-KW"/>
</dbReference>
<feature type="region of interest" description="Disordered" evidence="1">
    <location>
        <begin position="70"/>
        <end position="180"/>
    </location>
</feature>
<protein>
    <submittedName>
        <fullName evidence="2">Cell division and transport-associated protein TolA</fullName>
    </submittedName>
</protein>